<keyword evidence="9" id="KW-1185">Reference proteome</keyword>
<dbReference type="InterPro" id="IPR038377">
    <property type="entry name" value="Na/Glc_symporter_sf"/>
</dbReference>
<keyword evidence="4" id="KW-0915">Sodium</keyword>
<evidence type="ECO:0000256" key="6">
    <source>
        <dbReference type="ARBA" id="ARBA00023201"/>
    </source>
</evidence>
<feature type="transmembrane region" description="Helical" evidence="7">
    <location>
        <begin position="12"/>
        <end position="28"/>
    </location>
</feature>
<dbReference type="InterPro" id="IPR051163">
    <property type="entry name" value="Sodium:Solute_Symporter_SSF"/>
</dbReference>
<protein>
    <submittedName>
        <fullName evidence="8">Uncharacterized protein</fullName>
    </submittedName>
</protein>
<dbReference type="GO" id="GO:0015293">
    <property type="term" value="F:symporter activity"/>
    <property type="evidence" value="ECO:0007669"/>
    <property type="project" value="TreeGrafter"/>
</dbReference>
<name>A0AAV2SR30_MEGNR</name>
<dbReference type="PANTHER" id="PTHR42985">
    <property type="entry name" value="SODIUM-COUPLED MONOCARBOXYLATE TRANSPORTER"/>
    <property type="match status" value="1"/>
</dbReference>
<reference evidence="8 9" key="1">
    <citation type="submission" date="2024-05" db="EMBL/GenBank/DDBJ databases">
        <authorList>
            <person name="Wallberg A."/>
        </authorList>
    </citation>
    <scope>NUCLEOTIDE SEQUENCE [LARGE SCALE GENOMIC DNA]</scope>
</reference>
<evidence type="ECO:0000256" key="7">
    <source>
        <dbReference type="SAM" id="Phobius"/>
    </source>
</evidence>
<evidence type="ECO:0000313" key="8">
    <source>
        <dbReference type="EMBL" id="CAL4232726.1"/>
    </source>
</evidence>
<sequence>TNVDIYQRHNLLNVILLGAGLWGNAYSVSQTNLQRVCSVSTIQEARTTLWINIIGTFFIWVVIFLSGLAAFSVYANCDPISQGLIDTKEQILPYFVIDKMGFLWGVPGLFVASLFSGSL</sequence>
<evidence type="ECO:0000256" key="2">
    <source>
        <dbReference type="ARBA" id="ARBA00022448"/>
    </source>
</evidence>
<keyword evidence="7" id="KW-1133">Transmembrane helix</keyword>
<feature type="transmembrane region" description="Helical" evidence="7">
    <location>
        <begin position="91"/>
        <end position="115"/>
    </location>
</feature>
<dbReference type="GO" id="GO:0006814">
    <property type="term" value="P:sodium ion transport"/>
    <property type="evidence" value="ECO:0007669"/>
    <property type="project" value="UniProtKB-KW"/>
</dbReference>
<keyword evidence="6" id="KW-0739">Sodium transport</keyword>
<dbReference type="EMBL" id="CAXKWB010110802">
    <property type="protein sequence ID" value="CAL4232726.1"/>
    <property type="molecule type" value="Genomic_DNA"/>
</dbReference>
<dbReference type="Proteomes" id="UP001497623">
    <property type="component" value="Unassembled WGS sequence"/>
</dbReference>
<proteinExistence type="predicted"/>
<dbReference type="PANTHER" id="PTHR42985:SF40">
    <property type="entry name" value="LD47995P-RELATED"/>
    <property type="match status" value="1"/>
</dbReference>
<feature type="transmembrane region" description="Helical" evidence="7">
    <location>
        <begin position="49"/>
        <end position="71"/>
    </location>
</feature>
<organism evidence="8 9">
    <name type="scientific">Meganyctiphanes norvegica</name>
    <name type="common">Northern krill</name>
    <name type="synonym">Thysanopoda norvegica</name>
    <dbReference type="NCBI Taxonomy" id="48144"/>
    <lineage>
        <taxon>Eukaryota</taxon>
        <taxon>Metazoa</taxon>
        <taxon>Ecdysozoa</taxon>
        <taxon>Arthropoda</taxon>
        <taxon>Crustacea</taxon>
        <taxon>Multicrustacea</taxon>
        <taxon>Malacostraca</taxon>
        <taxon>Eumalacostraca</taxon>
        <taxon>Eucarida</taxon>
        <taxon>Euphausiacea</taxon>
        <taxon>Euphausiidae</taxon>
        <taxon>Meganyctiphanes</taxon>
    </lineage>
</organism>
<feature type="non-terminal residue" evidence="8">
    <location>
        <position position="1"/>
    </location>
</feature>
<keyword evidence="3" id="KW-1003">Cell membrane</keyword>
<evidence type="ECO:0000313" key="9">
    <source>
        <dbReference type="Proteomes" id="UP001497623"/>
    </source>
</evidence>
<comment type="subcellular location">
    <subcellularLocation>
        <location evidence="1">Cell membrane</location>
        <topology evidence="1">Multi-pass membrane protein</topology>
    </subcellularLocation>
</comment>
<feature type="non-terminal residue" evidence="8">
    <location>
        <position position="119"/>
    </location>
</feature>
<accession>A0AAV2SR30</accession>
<keyword evidence="5" id="KW-0406">Ion transport</keyword>
<dbReference type="AlphaFoldDB" id="A0AAV2SR30"/>
<evidence type="ECO:0000256" key="3">
    <source>
        <dbReference type="ARBA" id="ARBA00022475"/>
    </source>
</evidence>
<comment type="caution">
    <text evidence="8">The sequence shown here is derived from an EMBL/GenBank/DDBJ whole genome shotgun (WGS) entry which is preliminary data.</text>
</comment>
<dbReference type="GO" id="GO:0005886">
    <property type="term" value="C:plasma membrane"/>
    <property type="evidence" value="ECO:0007669"/>
    <property type="project" value="UniProtKB-SubCell"/>
</dbReference>
<evidence type="ECO:0000256" key="1">
    <source>
        <dbReference type="ARBA" id="ARBA00004651"/>
    </source>
</evidence>
<evidence type="ECO:0000256" key="4">
    <source>
        <dbReference type="ARBA" id="ARBA00023053"/>
    </source>
</evidence>
<evidence type="ECO:0000256" key="5">
    <source>
        <dbReference type="ARBA" id="ARBA00023065"/>
    </source>
</evidence>
<keyword evidence="7" id="KW-0472">Membrane</keyword>
<keyword evidence="2" id="KW-0813">Transport</keyword>
<dbReference type="Gene3D" id="1.20.1730.10">
    <property type="entry name" value="Sodium/glucose cotransporter"/>
    <property type="match status" value="1"/>
</dbReference>
<keyword evidence="7" id="KW-0812">Transmembrane</keyword>
<gene>
    <name evidence="8" type="ORF">MNOR_LOCUS39888</name>
</gene>